<keyword evidence="3" id="KW-1185">Reference proteome</keyword>
<feature type="compositionally biased region" description="Low complexity" evidence="1">
    <location>
        <begin position="190"/>
        <end position="204"/>
    </location>
</feature>
<dbReference type="Pfam" id="PF01161">
    <property type="entry name" value="PBP"/>
    <property type="match status" value="1"/>
</dbReference>
<dbReference type="OrthoDB" id="10251855at2759"/>
<organism evidence="2 3">
    <name type="scientific">Oryza meyeriana var. granulata</name>
    <dbReference type="NCBI Taxonomy" id="110450"/>
    <lineage>
        <taxon>Eukaryota</taxon>
        <taxon>Viridiplantae</taxon>
        <taxon>Streptophyta</taxon>
        <taxon>Embryophyta</taxon>
        <taxon>Tracheophyta</taxon>
        <taxon>Spermatophyta</taxon>
        <taxon>Magnoliopsida</taxon>
        <taxon>Liliopsida</taxon>
        <taxon>Poales</taxon>
        <taxon>Poaceae</taxon>
        <taxon>BOP clade</taxon>
        <taxon>Oryzoideae</taxon>
        <taxon>Oryzeae</taxon>
        <taxon>Oryzinae</taxon>
        <taxon>Oryza</taxon>
        <taxon>Oryza meyeriana</taxon>
    </lineage>
</organism>
<feature type="compositionally biased region" description="Low complexity" evidence="1">
    <location>
        <begin position="56"/>
        <end position="78"/>
    </location>
</feature>
<feature type="region of interest" description="Disordered" evidence="1">
    <location>
        <begin position="151"/>
        <end position="221"/>
    </location>
</feature>
<proteinExistence type="predicted"/>
<dbReference type="AlphaFoldDB" id="A0A6G1F3H3"/>
<dbReference type="Gene3D" id="3.90.280.10">
    <property type="entry name" value="PEBP-like"/>
    <property type="match status" value="1"/>
</dbReference>
<dbReference type="InterPro" id="IPR008914">
    <property type="entry name" value="PEBP"/>
</dbReference>
<comment type="caution">
    <text evidence="2">The sequence shown here is derived from an EMBL/GenBank/DDBJ whole genome shotgun (WGS) entry which is preliminary data.</text>
</comment>
<gene>
    <name evidence="2" type="ORF">E2562_004558</name>
</gene>
<accession>A0A6G1F3H3</accession>
<dbReference type="Proteomes" id="UP000479710">
    <property type="component" value="Unassembled WGS sequence"/>
</dbReference>
<feature type="region of interest" description="Disordered" evidence="1">
    <location>
        <begin position="46"/>
        <end position="80"/>
    </location>
</feature>
<evidence type="ECO:0000256" key="1">
    <source>
        <dbReference type="SAM" id="MobiDB-lite"/>
    </source>
</evidence>
<dbReference type="EMBL" id="SPHZ02000001">
    <property type="protein sequence ID" value="KAF0931431.1"/>
    <property type="molecule type" value="Genomic_DNA"/>
</dbReference>
<name>A0A6G1F3H3_9ORYZ</name>
<dbReference type="InterPro" id="IPR036610">
    <property type="entry name" value="PEBP-like_sf"/>
</dbReference>
<dbReference type="SUPFAM" id="SSF49777">
    <property type="entry name" value="PEBP-like"/>
    <property type="match status" value="1"/>
</dbReference>
<reference evidence="2 3" key="1">
    <citation type="submission" date="2019-11" db="EMBL/GenBank/DDBJ databases">
        <title>Whole genome sequence of Oryza granulata.</title>
        <authorList>
            <person name="Li W."/>
        </authorList>
    </citation>
    <scope>NUCLEOTIDE SEQUENCE [LARGE SCALE GENOMIC DNA]</scope>
    <source>
        <strain evidence="3">cv. Menghai</strain>
        <tissue evidence="2">Leaf</tissue>
    </source>
</reference>
<sequence>MTGSCPALHIGGAGCEEGHLAAAGVVRGARRDVALVVQDIDAPDPEGPIVPWTHWASPTSRPPSRASPRASPARSAPPECVNDWKQPGWRGLIPSSRGHLIQFKLYALDDEVHLGNKARHHRVTKDKLMEAIEGHGEADGEGDEGWGLGAVGGPWDNDGRRGRRRWAPPMRGKTAAVTSSSERESTGNPAARAMRASASSSRASWSEEEVGGRPRRRGTPLTCDAVGVEAAGSILPICWKR</sequence>
<protein>
    <submittedName>
        <fullName evidence="2">Uncharacterized protein</fullName>
    </submittedName>
</protein>
<evidence type="ECO:0000313" key="3">
    <source>
        <dbReference type="Proteomes" id="UP000479710"/>
    </source>
</evidence>
<evidence type="ECO:0000313" key="2">
    <source>
        <dbReference type="EMBL" id="KAF0931431.1"/>
    </source>
</evidence>